<evidence type="ECO:0000256" key="9">
    <source>
        <dbReference type="ARBA" id="ARBA00023303"/>
    </source>
</evidence>
<feature type="non-terminal residue" evidence="11">
    <location>
        <position position="401"/>
    </location>
</feature>
<dbReference type="PANTHER" id="PTHR43427:SF6">
    <property type="entry name" value="CHLORIDE CHANNEL PROTEIN CLC-E"/>
    <property type="match status" value="1"/>
</dbReference>
<dbReference type="InterPro" id="IPR014743">
    <property type="entry name" value="Cl-channel_core"/>
</dbReference>
<proteinExistence type="predicted"/>
<feature type="transmembrane region" description="Helical" evidence="10">
    <location>
        <begin position="296"/>
        <end position="319"/>
    </location>
</feature>
<organism evidence="11">
    <name type="scientific">mine drainage metagenome</name>
    <dbReference type="NCBI Taxonomy" id="410659"/>
    <lineage>
        <taxon>unclassified sequences</taxon>
        <taxon>metagenomes</taxon>
        <taxon>ecological metagenomes</taxon>
    </lineage>
</organism>
<dbReference type="Pfam" id="PF00654">
    <property type="entry name" value="Voltage_CLC"/>
    <property type="match status" value="1"/>
</dbReference>
<evidence type="ECO:0000256" key="8">
    <source>
        <dbReference type="ARBA" id="ARBA00023214"/>
    </source>
</evidence>
<evidence type="ECO:0000256" key="5">
    <source>
        <dbReference type="ARBA" id="ARBA00023065"/>
    </source>
</evidence>
<keyword evidence="3 10" id="KW-0812">Transmembrane</keyword>
<dbReference type="GO" id="GO:0005254">
    <property type="term" value="F:chloride channel activity"/>
    <property type="evidence" value="ECO:0007669"/>
    <property type="project" value="UniProtKB-KW"/>
</dbReference>
<dbReference type="CDD" id="cd00400">
    <property type="entry name" value="Voltage_gated_ClC"/>
    <property type="match status" value="1"/>
</dbReference>
<dbReference type="GO" id="GO:0034707">
    <property type="term" value="C:chloride channel complex"/>
    <property type="evidence" value="ECO:0007669"/>
    <property type="project" value="UniProtKB-KW"/>
</dbReference>
<feature type="transmembrane region" description="Helical" evidence="10">
    <location>
        <begin position="91"/>
        <end position="113"/>
    </location>
</feature>
<dbReference type="InterPro" id="IPR001807">
    <property type="entry name" value="ClC"/>
</dbReference>
<keyword evidence="4 10" id="KW-1133">Transmembrane helix</keyword>
<evidence type="ECO:0000256" key="3">
    <source>
        <dbReference type="ARBA" id="ARBA00022692"/>
    </source>
</evidence>
<sequence>MSDSGAPWDGDLGRLYRWFRQPTFGGARSLYRWALIGVSVGIIAGVVAIAFFEALTLVSNGLLGGLLGINLPVNGVPPGAPFSWSTDPYRFYLLIGILVLGGLGAGLLIQYVAPETEGHGTDQSIRAFHRGRGVVRYRVPAVKFLVSTLTLGTGGSGGREGPTAQIGSGLGSFLARPLGLTTQERRVATMAGLGAGIGAIFKAPFGAALLSSEILYLSDFEPEVIMPSIIASVISYSIFGSVDGFGPEFVIPTGIGWTPAQLPVYALLGLVAGLFGILYVVSFYRTRAFFRSIKVPGAIVPAVGVALTGGVLAALYYLVPQYHHFLAVGGIGIGYGMVQWLLYQGHLPLFFLLLAVGLIFVKILATSLTVGSGGSAGLFGPGIVVGATIGFSVISLMDLAF</sequence>
<evidence type="ECO:0000256" key="10">
    <source>
        <dbReference type="SAM" id="Phobius"/>
    </source>
</evidence>
<evidence type="ECO:0000256" key="4">
    <source>
        <dbReference type="ARBA" id="ARBA00022989"/>
    </source>
</evidence>
<feature type="transmembrane region" description="Helical" evidence="10">
    <location>
        <begin position="325"/>
        <end position="343"/>
    </location>
</feature>
<keyword evidence="2" id="KW-0813">Transport</keyword>
<keyword evidence="9" id="KW-0407">Ion channel</keyword>
<protein>
    <submittedName>
        <fullName evidence="11">Chloride channel, voltage gated</fullName>
    </submittedName>
</protein>
<dbReference type="AlphaFoldDB" id="T1A3K2"/>
<dbReference type="SUPFAM" id="SSF81340">
    <property type="entry name" value="Clc chloride channel"/>
    <property type="match status" value="1"/>
</dbReference>
<accession>T1A3K2</accession>
<dbReference type="InterPro" id="IPR050368">
    <property type="entry name" value="ClC-type_chloride_channel"/>
</dbReference>
<feature type="transmembrane region" description="Helical" evidence="10">
    <location>
        <begin position="262"/>
        <end position="284"/>
    </location>
</feature>
<feature type="transmembrane region" description="Helical" evidence="10">
    <location>
        <begin position="30"/>
        <end position="52"/>
    </location>
</feature>
<keyword evidence="8" id="KW-0868">Chloride</keyword>
<dbReference type="PRINTS" id="PR00762">
    <property type="entry name" value="CLCHANNEL"/>
</dbReference>
<evidence type="ECO:0000256" key="2">
    <source>
        <dbReference type="ARBA" id="ARBA00022448"/>
    </source>
</evidence>
<keyword evidence="7" id="KW-0869">Chloride channel</keyword>
<dbReference type="EMBL" id="AUZY01007114">
    <property type="protein sequence ID" value="EQD51468.1"/>
    <property type="molecule type" value="Genomic_DNA"/>
</dbReference>
<name>T1A3K2_9ZZZZ</name>
<reference evidence="11" key="1">
    <citation type="submission" date="2013-08" db="EMBL/GenBank/DDBJ databases">
        <authorList>
            <person name="Mendez C."/>
            <person name="Richter M."/>
            <person name="Ferrer M."/>
            <person name="Sanchez J."/>
        </authorList>
    </citation>
    <scope>NUCLEOTIDE SEQUENCE</scope>
</reference>
<reference evidence="11" key="2">
    <citation type="journal article" date="2014" name="ISME J.">
        <title>Microbial stratification in low pH oxic and suboxic macroscopic growths along an acid mine drainage.</title>
        <authorList>
            <person name="Mendez-Garcia C."/>
            <person name="Mesa V."/>
            <person name="Sprenger R.R."/>
            <person name="Richter M."/>
            <person name="Diez M.S."/>
            <person name="Solano J."/>
            <person name="Bargiela R."/>
            <person name="Golyshina O.V."/>
            <person name="Manteca A."/>
            <person name="Ramos J.L."/>
            <person name="Gallego J.R."/>
            <person name="Llorente I."/>
            <person name="Martins Dos Santos V.A."/>
            <person name="Jensen O.N."/>
            <person name="Pelaez A.I."/>
            <person name="Sanchez J."/>
            <person name="Ferrer M."/>
        </authorList>
    </citation>
    <scope>NUCLEOTIDE SEQUENCE</scope>
</reference>
<comment type="caution">
    <text evidence="11">The sequence shown here is derived from an EMBL/GenBank/DDBJ whole genome shotgun (WGS) entry which is preliminary data.</text>
</comment>
<feature type="transmembrane region" description="Helical" evidence="10">
    <location>
        <begin position="350"/>
        <end position="370"/>
    </location>
</feature>
<feature type="transmembrane region" description="Helical" evidence="10">
    <location>
        <begin position="376"/>
        <end position="397"/>
    </location>
</feature>
<comment type="subcellular location">
    <subcellularLocation>
        <location evidence="1">Membrane</location>
        <topology evidence="1">Multi-pass membrane protein</topology>
    </subcellularLocation>
</comment>
<dbReference type="PANTHER" id="PTHR43427">
    <property type="entry name" value="CHLORIDE CHANNEL PROTEIN CLC-E"/>
    <property type="match status" value="1"/>
</dbReference>
<dbReference type="Gene3D" id="1.10.3080.10">
    <property type="entry name" value="Clc chloride channel"/>
    <property type="match status" value="1"/>
</dbReference>
<evidence type="ECO:0000313" key="11">
    <source>
        <dbReference type="EMBL" id="EQD51468.1"/>
    </source>
</evidence>
<evidence type="ECO:0000256" key="1">
    <source>
        <dbReference type="ARBA" id="ARBA00004141"/>
    </source>
</evidence>
<feature type="transmembrane region" description="Helical" evidence="10">
    <location>
        <begin position="224"/>
        <end position="242"/>
    </location>
</feature>
<keyword evidence="6 10" id="KW-0472">Membrane</keyword>
<evidence type="ECO:0000256" key="6">
    <source>
        <dbReference type="ARBA" id="ARBA00023136"/>
    </source>
</evidence>
<evidence type="ECO:0000256" key="7">
    <source>
        <dbReference type="ARBA" id="ARBA00023173"/>
    </source>
</evidence>
<keyword evidence="5" id="KW-0406">Ion transport</keyword>
<gene>
    <name evidence="11" type="ORF">B1B_11004</name>
</gene>